<evidence type="ECO:0000313" key="2">
    <source>
        <dbReference type="EMBL" id="CAF4600348.1"/>
    </source>
</evidence>
<dbReference type="Proteomes" id="UP000663829">
    <property type="component" value="Unassembled WGS sequence"/>
</dbReference>
<evidence type="ECO:0000313" key="1">
    <source>
        <dbReference type="EMBL" id="CAF1658163.1"/>
    </source>
</evidence>
<evidence type="ECO:0000313" key="3">
    <source>
        <dbReference type="Proteomes" id="UP000663829"/>
    </source>
</evidence>
<protein>
    <submittedName>
        <fullName evidence="1">Uncharacterized protein</fullName>
    </submittedName>
</protein>
<reference evidence="1" key="1">
    <citation type="submission" date="2021-02" db="EMBL/GenBank/DDBJ databases">
        <authorList>
            <person name="Nowell W R."/>
        </authorList>
    </citation>
    <scope>NUCLEOTIDE SEQUENCE</scope>
</reference>
<feature type="non-terminal residue" evidence="1">
    <location>
        <position position="60"/>
    </location>
</feature>
<keyword evidence="3" id="KW-1185">Reference proteome</keyword>
<organism evidence="1 3">
    <name type="scientific">Didymodactylos carnosus</name>
    <dbReference type="NCBI Taxonomy" id="1234261"/>
    <lineage>
        <taxon>Eukaryota</taxon>
        <taxon>Metazoa</taxon>
        <taxon>Spiralia</taxon>
        <taxon>Gnathifera</taxon>
        <taxon>Rotifera</taxon>
        <taxon>Eurotatoria</taxon>
        <taxon>Bdelloidea</taxon>
        <taxon>Philodinida</taxon>
        <taxon>Philodinidae</taxon>
        <taxon>Didymodactylos</taxon>
    </lineage>
</organism>
<gene>
    <name evidence="1" type="ORF">GPM918_LOCUS45860</name>
    <name evidence="2" type="ORF">SRO942_LOCUS48840</name>
</gene>
<comment type="caution">
    <text evidence="1">The sequence shown here is derived from an EMBL/GenBank/DDBJ whole genome shotgun (WGS) entry which is preliminary data.</text>
</comment>
<name>A0A816F4R0_9BILA</name>
<proteinExistence type="predicted"/>
<sequence>MSTRRYPSIGFTYYLLMRLKKFLDSQTRKKHSIVKRLKQLLLRKFLYYFETDHEQLNLLK</sequence>
<dbReference type="Proteomes" id="UP000681722">
    <property type="component" value="Unassembled WGS sequence"/>
</dbReference>
<accession>A0A816F4R0</accession>
<dbReference type="EMBL" id="CAJOBC010127490">
    <property type="protein sequence ID" value="CAF4600348.1"/>
    <property type="molecule type" value="Genomic_DNA"/>
</dbReference>
<dbReference type="EMBL" id="CAJNOQ010054558">
    <property type="protein sequence ID" value="CAF1658163.1"/>
    <property type="molecule type" value="Genomic_DNA"/>
</dbReference>
<dbReference type="AlphaFoldDB" id="A0A816F4R0"/>